<accession>A0A9W6MPT3</accession>
<keyword evidence="8" id="KW-1185">Reference proteome</keyword>
<comment type="similarity">
    <text evidence="1">Belongs to the sigma-70 factor family. ECF subfamily.</text>
</comment>
<reference evidence="7" key="2">
    <citation type="submission" date="2023-01" db="EMBL/GenBank/DDBJ databases">
        <authorList>
            <person name="Sun Q."/>
            <person name="Evtushenko L."/>
        </authorList>
    </citation>
    <scope>NUCLEOTIDE SEQUENCE</scope>
    <source>
        <strain evidence="7">VKM B-1513</strain>
    </source>
</reference>
<dbReference type="PANTHER" id="PTHR43133:SF63">
    <property type="entry name" value="RNA POLYMERASE SIGMA FACTOR FECI-RELATED"/>
    <property type="match status" value="1"/>
</dbReference>
<dbReference type="InterPro" id="IPR013325">
    <property type="entry name" value="RNA_pol_sigma_r2"/>
</dbReference>
<dbReference type="Proteomes" id="UP001143486">
    <property type="component" value="Unassembled WGS sequence"/>
</dbReference>
<dbReference type="InterPro" id="IPR013324">
    <property type="entry name" value="RNA_pol_sigma_r3/r4-like"/>
</dbReference>
<reference evidence="7" key="1">
    <citation type="journal article" date="2014" name="Int. J. Syst. Evol. Microbiol.">
        <title>Complete genome sequence of Corynebacterium casei LMG S-19264T (=DSM 44701T), isolated from a smear-ripened cheese.</title>
        <authorList>
            <consortium name="US DOE Joint Genome Institute (JGI-PGF)"/>
            <person name="Walter F."/>
            <person name="Albersmeier A."/>
            <person name="Kalinowski J."/>
            <person name="Ruckert C."/>
        </authorList>
    </citation>
    <scope>NUCLEOTIDE SEQUENCE</scope>
    <source>
        <strain evidence="7">VKM B-1513</strain>
    </source>
</reference>
<dbReference type="InterPro" id="IPR036388">
    <property type="entry name" value="WH-like_DNA-bd_sf"/>
</dbReference>
<dbReference type="PANTHER" id="PTHR43133">
    <property type="entry name" value="RNA POLYMERASE ECF-TYPE SIGMA FACTO"/>
    <property type="match status" value="1"/>
</dbReference>
<organism evidence="7 8">
    <name type="scientific">Maricaulis virginensis</name>
    <dbReference type="NCBI Taxonomy" id="144022"/>
    <lineage>
        <taxon>Bacteria</taxon>
        <taxon>Pseudomonadati</taxon>
        <taxon>Pseudomonadota</taxon>
        <taxon>Alphaproteobacteria</taxon>
        <taxon>Maricaulales</taxon>
        <taxon>Maricaulaceae</taxon>
        <taxon>Maricaulis</taxon>
    </lineage>
</organism>
<dbReference type="GO" id="GO:0003677">
    <property type="term" value="F:DNA binding"/>
    <property type="evidence" value="ECO:0007669"/>
    <property type="project" value="InterPro"/>
</dbReference>
<dbReference type="AlphaFoldDB" id="A0A9W6MPT3"/>
<evidence type="ECO:0000313" key="7">
    <source>
        <dbReference type="EMBL" id="GLK53249.1"/>
    </source>
</evidence>
<gene>
    <name evidence="7" type="ORF">GCM10017621_27570</name>
</gene>
<dbReference type="InterPro" id="IPR014284">
    <property type="entry name" value="RNA_pol_sigma-70_dom"/>
</dbReference>
<comment type="caution">
    <text evidence="7">The sequence shown here is derived from an EMBL/GenBank/DDBJ whole genome shotgun (WGS) entry which is preliminary data.</text>
</comment>
<dbReference type="Gene3D" id="1.10.1740.10">
    <property type="match status" value="1"/>
</dbReference>
<dbReference type="CDD" id="cd06171">
    <property type="entry name" value="Sigma70_r4"/>
    <property type="match status" value="1"/>
</dbReference>
<dbReference type="GO" id="GO:0000428">
    <property type="term" value="C:DNA-directed RNA polymerase complex"/>
    <property type="evidence" value="ECO:0007669"/>
    <property type="project" value="UniProtKB-KW"/>
</dbReference>
<evidence type="ECO:0000256" key="4">
    <source>
        <dbReference type="ARBA" id="ARBA00023163"/>
    </source>
</evidence>
<evidence type="ECO:0000313" key="8">
    <source>
        <dbReference type="Proteomes" id="UP001143486"/>
    </source>
</evidence>
<evidence type="ECO:0000259" key="6">
    <source>
        <dbReference type="Pfam" id="PF08281"/>
    </source>
</evidence>
<dbReference type="Gene3D" id="1.10.10.10">
    <property type="entry name" value="Winged helix-like DNA-binding domain superfamily/Winged helix DNA-binding domain"/>
    <property type="match status" value="1"/>
</dbReference>
<feature type="domain" description="RNA polymerase sigma factor 70 region 4 type 2" evidence="6">
    <location>
        <begin position="119"/>
        <end position="170"/>
    </location>
</feature>
<dbReference type="EMBL" id="BSFE01000009">
    <property type="protein sequence ID" value="GLK53249.1"/>
    <property type="molecule type" value="Genomic_DNA"/>
</dbReference>
<dbReference type="InterPro" id="IPR039425">
    <property type="entry name" value="RNA_pol_sigma-70-like"/>
</dbReference>
<dbReference type="SUPFAM" id="SSF88946">
    <property type="entry name" value="Sigma2 domain of RNA polymerase sigma factors"/>
    <property type="match status" value="1"/>
</dbReference>
<dbReference type="GO" id="GO:0006352">
    <property type="term" value="P:DNA-templated transcription initiation"/>
    <property type="evidence" value="ECO:0007669"/>
    <property type="project" value="InterPro"/>
</dbReference>
<dbReference type="SUPFAM" id="SSF88659">
    <property type="entry name" value="Sigma3 and sigma4 domains of RNA polymerase sigma factors"/>
    <property type="match status" value="1"/>
</dbReference>
<keyword evidence="2" id="KW-0805">Transcription regulation</keyword>
<dbReference type="InterPro" id="IPR007627">
    <property type="entry name" value="RNA_pol_sigma70_r2"/>
</dbReference>
<dbReference type="NCBIfam" id="TIGR02937">
    <property type="entry name" value="sigma70-ECF"/>
    <property type="match status" value="1"/>
</dbReference>
<feature type="domain" description="RNA polymerase sigma-70 region 2" evidence="5">
    <location>
        <begin position="25"/>
        <end position="86"/>
    </location>
</feature>
<dbReference type="Pfam" id="PF08281">
    <property type="entry name" value="Sigma70_r4_2"/>
    <property type="match status" value="1"/>
</dbReference>
<keyword evidence="4" id="KW-0804">Transcription</keyword>
<proteinExistence type="inferred from homology"/>
<evidence type="ECO:0000256" key="3">
    <source>
        <dbReference type="ARBA" id="ARBA00023082"/>
    </source>
</evidence>
<sequence>MKAPRLTQAMPGTSGRWLEAVAADYSGALNGFFLRRTGSPSDAEDLVQEVFARLAQMEDASRMDNPQAYIFQIAVNLLRDKARRARVRQSEMHEPFDEAFHGEGGGSPERMAVVRDDLRRIEAALQRLPKKTRTIFLLHRLDGLKYREIADAMGLSVSTVEKHMIKALAAITRRMKGRTV</sequence>
<evidence type="ECO:0000259" key="5">
    <source>
        <dbReference type="Pfam" id="PF04542"/>
    </source>
</evidence>
<keyword evidence="3" id="KW-0731">Sigma factor</keyword>
<dbReference type="InterPro" id="IPR013249">
    <property type="entry name" value="RNA_pol_sigma70_r4_t2"/>
</dbReference>
<name>A0A9W6MPT3_9PROT</name>
<dbReference type="GO" id="GO:0016987">
    <property type="term" value="F:sigma factor activity"/>
    <property type="evidence" value="ECO:0007669"/>
    <property type="project" value="UniProtKB-KW"/>
</dbReference>
<protein>
    <submittedName>
        <fullName evidence="7">DNA-directed RNA polymerase sigma-70 factor</fullName>
    </submittedName>
</protein>
<evidence type="ECO:0000256" key="1">
    <source>
        <dbReference type="ARBA" id="ARBA00010641"/>
    </source>
</evidence>
<evidence type="ECO:0000256" key="2">
    <source>
        <dbReference type="ARBA" id="ARBA00023015"/>
    </source>
</evidence>
<keyword evidence="7" id="KW-0240">DNA-directed RNA polymerase</keyword>
<dbReference type="Pfam" id="PF04542">
    <property type="entry name" value="Sigma70_r2"/>
    <property type="match status" value="1"/>
</dbReference>